<dbReference type="GO" id="GO:0006508">
    <property type="term" value="P:proteolysis"/>
    <property type="evidence" value="ECO:0007669"/>
    <property type="project" value="UniProtKB-KW"/>
</dbReference>
<dbReference type="PANTHER" id="PTHR31470:SF53">
    <property type="entry name" value="CYSTEINE PROTEINASES SUPERFAMILY PROTEIN-RELATED"/>
    <property type="match status" value="1"/>
</dbReference>
<dbReference type="GO" id="GO:0008234">
    <property type="term" value="F:cysteine-type peptidase activity"/>
    <property type="evidence" value="ECO:0007669"/>
    <property type="project" value="InterPro"/>
</dbReference>
<dbReference type="Proteomes" id="UP000187609">
    <property type="component" value="Unassembled WGS sequence"/>
</dbReference>
<keyword evidence="6" id="KW-1185">Reference proteome</keyword>
<dbReference type="EMBL" id="MJEQ01000216">
    <property type="protein sequence ID" value="OIT38325.1"/>
    <property type="molecule type" value="Genomic_DNA"/>
</dbReference>
<evidence type="ECO:0000313" key="5">
    <source>
        <dbReference type="EMBL" id="OIT38325.1"/>
    </source>
</evidence>
<feature type="domain" description="Ubiquitin-like protease family profile" evidence="4">
    <location>
        <begin position="1"/>
        <end position="106"/>
    </location>
</feature>
<dbReference type="InterPro" id="IPR003653">
    <property type="entry name" value="Peptidase_C48_C"/>
</dbReference>
<keyword evidence="3" id="KW-0378">Hydrolase</keyword>
<evidence type="ECO:0000256" key="2">
    <source>
        <dbReference type="ARBA" id="ARBA00022670"/>
    </source>
</evidence>
<dbReference type="SUPFAM" id="SSF54001">
    <property type="entry name" value="Cysteine proteinases"/>
    <property type="match status" value="1"/>
</dbReference>
<name>A0A314L9Q5_NICAT</name>
<organism evidence="5 6">
    <name type="scientific">Nicotiana attenuata</name>
    <name type="common">Coyote tobacco</name>
    <dbReference type="NCBI Taxonomy" id="49451"/>
    <lineage>
        <taxon>Eukaryota</taxon>
        <taxon>Viridiplantae</taxon>
        <taxon>Streptophyta</taxon>
        <taxon>Embryophyta</taxon>
        <taxon>Tracheophyta</taxon>
        <taxon>Spermatophyta</taxon>
        <taxon>Magnoliopsida</taxon>
        <taxon>eudicotyledons</taxon>
        <taxon>Gunneridae</taxon>
        <taxon>Pentapetalae</taxon>
        <taxon>asterids</taxon>
        <taxon>lamiids</taxon>
        <taxon>Solanales</taxon>
        <taxon>Solanaceae</taxon>
        <taxon>Nicotianoideae</taxon>
        <taxon>Nicotianeae</taxon>
        <taxon>Nicotiana</taxon>
    </lineage>
</organism>
<evidence type="ECO:0000256" key="1">
    <source>
        <dbReference type="ARBA" id="ARBA00005234"/>
    </source>
</evidence>
<protein>
    <recommendedName>
        <fullName evidence="4">Ubiquitin-like protease family profile domain-containing protein</fullName>
    </recommendedName>
</protein>
<sequence length="159" mass="18891">VAEQWHWIMAVMSFKDRYIYVYDSMRGGAAHQAKVHKTMTKYSVLPPHFFVHTHFYLNKKDINWHTSIYKSKDLIIPFDILQFDNCCSFYFCSDCGVFAASFAEYFIEGRTPPKKFNAYAHRHRFGALLWDYARKKMEPNAQSDDEIIGRQNKSRKQKK</sequence>
<proteinExistence type="inferred from homology"/>
<evidence type="ECO:0000256" key="3">
    <source>
        <dbReference type="ARBA" id="ARBA00022801"/>
    </source>
</evidence>
<dbReference type="PANTHER" id="PTHR31470">
    <property type="entry name" value="CYSTEINE PROTEINASES SUPERFAMILY PROTEIN-RELATED-RELATED"/>
    <property type="match status" value="1"/>
</dbReference>
<comment type="similarity">
    <text evidence="1">Belongs to the peptidase C48 family.</text>
</comment>
<accession>A0A314L9Q5</accession>
<dbReference type="Gramene" id="OIT38325">
    <property type="protein sequence ID" value="OIT38325"/>
    <property type="gene ID" value="A4A49_58418"/>
</dbReference>
<dbReference type="Gene3D" id="3.40.395.10">
    <property type="entry name" value="Adenoviral Proteinase, Chain A"/>
    <property type="match status" value="1"/>
</dbReference>
<feature type="non-terminal residue" evidence="5">
    <location>
        <position position="1"/>
    </location>
</feature>
<comment type="caution">
    <text evidence="5">The sequence shown here is derived from an EMBL/GenBank/DDBJ whole genome shotgun (WGS) entry which is preliminary data.</text>
</comment>
<dbReference type="PROSITE" id="PS50600">
    <property type="entry name" value="ULP_PROTEASE"/>
    <property type="match status" value="1"/>
</dbReference>
<evidence type="ECO:0000313" key="6">
    <source>
        <dbReference type="Proteomes" id="UP000187609"/>
    </source>
</evidence>
<dbReference type="Pfam" id="PF02902">
    <property type="entry name" value="Peptidase_C48"/>
    <property type="match status" value="1"/>
</dbReference>
<dbReference type="AlphaFoldDB" id="A0A314L9Q5"/>
<evidence type="ECO:0000259" key="4">
    <source>
        <dbReference type="PROSITE" id="PS50600"/>
    </source>
</evidence>
<dbReference type="InterPro" id="IPR038765">
    <property type="entry name" value="Papain-like_cys_pep_sf"/>
</dbReference>
<gene>
    <name evidence="5" type="ORF">A4A49_58418</name>
</gene>
<keyword evidence="2" id="KW-0645">Protease</keyword>
<reference evidence="5" key="1">
    <citation type="submission" date="2016-11" db="EMBL/GenBank/DDBJ databases">
        <title>The genome of Nicotiana attenuata.</title>
        <authorList>
            <person name="Xu S."/>
            <person name="Brockmoeller T."/>
            <person name="Gaquerel E."/>
            <person name="Navarro A."/>
            <person name="Kuhl H."/>
            <person name="Gase K."/>
            <person name="Ling Z."/>
            <person name="Zhou W."/>
            <person name="Kreitzer C."/>
            <person name="Stanke M."/>
            <person name="Tang H."/>
            <person name="Lyons E."/>
            <person name="Pandey P."/>
            <person name="Pandey S.P."/>
            <person name="Timmermann B."/>
            <person name="Baldwin I.T."/>
        </authorList>
    </citation>
    <scope>NUCLEOTIDE SEQUENCE [LARGE SCALE GENOMIC DNA]</scope>
    <source>
        <strain evidence="5">UT</strain>
    </source>
</reference>